<dbReference type="Gene3D" id="2.50.20.10">
    <property type="entry name" value="Lipoprotein localisation LolA/LolB/LppX"/>
    <property type="match status" value="1"/>
</dbReference>
<evidence type="ECO:0008006" key="2">
    <source>
        <dbReference type="Google" id="ProtNLM"/>
    </source>
</evidence>
<dbReference type="InterPro" id="IPR029046">
    <property type="entry name" value="LolA/LolB/LppX"/>
</dbReference>
<dbReference type="AlphaFoldDB" id="A0A382P7V4"/>
<name>A0A382P7V4_9ZZZZ</name>
<dbReference type="SUPFAM" id="SSF89392">
    <property type="entry name" value="Prokaryotic lipoproteins and lipoprotein localization factors"/>
    <property type="match status" value="1"/>
</dbReference>
<proteinExistence type="predicted"/>
<sequence length="57" mass="6308">VLDGRSLAIVRLIAHDLEGGISTFSFSNLQENLNLSDTPFRFEIPDGTDVIDTTETR</sequence>
<organism evidence="1">
    <name type="scientific">marine metagenome</name>
    <dbReference type="NCBI Taxonomy" id="408172"/>
    <lineage>
        <taxon>unclassified sequences</taxon>
        <taxon>metagenomes</taxon>
        <taxon>ecological metagenomes</taxon>
    </lineage>
</organism>
<evidence type="ECO:0000313" key="1">
    <source>
        <dbReference type="EMBL" id="SVC68705.1"/>
    </source>
</evidence>
<gene>
    <name evidence="1" type="ORF">METZ01_LOCUS321559</name>
</gene>
<feature type="non-terminal residue" evidence="1">
    <location>
        <position position="1"/>
    </location>
</feature>
<reference evidence="1" key="1">
    <citation type="submission" date="2018-05" db="EMBL/GenBank/DDBJ databases">
        <authorList>
            <person name="Lanie J.A."/>
            <person name="Ng W.-L."/>
            <person name="Kazmierczak K.M."/>
            <person name="Andrzejewski T.M."/>
            <person name="Davidsen T.M."/>
            <person name="Wayne K.J."/>
            <person name="Tettelin H."/>
            <person name="Glass J.I."/>
            <person name="Rusch D."/>
            <person name="Podicherti R."/>
            <person name="Tsui H.-C.T."/>
            <person name="Winkler M.E."/>
        </authorList>
    </citation>
    <scope>NUCLEOTIDE SEQUENCE</scope>
</reference>
<protein>
    <recommendedName>
        <fullName evidence="2">Outer membrane lipoprotein carrier protein LolA</fullName>
    </recommendedName>
</protein>
<accession>A0A382P7V4</accession>
<dbReference type="EMBL" id="UINC01105058">
    <property type="protein sequence ID" value="SVC68705.1"/>
    <property type="molecule type" value="Genomic_DNA"/>
</dbReference>